<evidence type="ECO:0000313" key="3">
    <source>
        <dbReference type="Proteomes" id="UP000346198"/>
    </source>
</evidence>
<dbReference type="InterPro" id="IPR012337">
    <property type="entry name" value="RNaseH-like_sf"/>
</dbReference>
<dbReference type="AlphaFoldDB" id="A0A6C2ULE1"/>
<dbReference type="InterPro" id="IPR002559">
    <property type="entry name" value="Transposase_11"/>
</dbReference>
<dbReference type="Pfam" id="PF01609">
    <property type="entry name" value="DDE_Tnp_1"/>
    <property type="match status" value="1"/>
</dbReference>
<reference evidence="2 3" key="1">
    <citation type="submission" date="2019-04" db="EMBL/GenBank/DDBJ databases">
        <authorList>
            <person name="Van Vliet M D."/>
        </authorList>
    </citation>
    <scope>NUCLEOTIDE SEQUENCE [LARGE SCALE GENOMIC DNA]</scope>
    <source>
        <strain evidence="2 3">F21</strain>
    </source>
</reference>
<dbReference type="GO" id="GO:0004803">
    <property type="term" value="F:transposase activity"/>
    <property type="evidence" value="ECO:0007669"/>
    <property type="project" value="InterPro"/>
</dbReference>
<dbReference type="SUPFAM" id="SSF53098">
    <property type="entry name" value="Ribonuclease H-like"/>
    <property type="match status" value="1"/>
</dbReference>
<gene>
    <name evidence="2" type="ORF">SCARR_03131</name>
</gene>
<dbReference type="EMBL" id="CAAHFH010000002">
    <property type="protein sequence ID" value="VGO21062.1"/>
    <property type="molecule type" value="Genomic_DNA"/>
</dbReference>
<keyword evidence="3" id="KW-1185">Reference proteome</keyword>
<dbReference type="GO" id="GO:0006313">
    <property type="term" value="P:DNA transposition"/>
    <property type="evidence" value="ECO:0007669"/>
    <property type="project" value="InterPro"/>
</dbReference>
<feature type="domain" description="Transposase IS4-like" evidence="1">
    <location>
        <begin position="149"/>
        <end position="384"/>
    </location>
</feature>
<dbReference type="RefSeq" id="WP_136062550.1">
    <property type="nucleotide sequence ID" value="NZ_CAAHFH010000002.1"/>
</dbReference>
<name>A0A6C2ULE1_9BACT</name>
<evidence type="ECO:0000313" key="2">
    <source>
        <dbReference type="EMBL" id="VGO21062.1"/>
    </source>
</evidence>
<dbReference type="PANTHER" id="PTHR37529">
    <property type="entry name" value="TRANSPOSASE INSG FOR INSERTION SEQUENCE ELEMENT IS4-RELATED"/>
    <property type="match status" value="1"/>
</dbReference>
<evidence type="ECO:0000259" key="1">
    <source>
        <dbReference type="Pfam" id="PF01609"/>
    </source>
</evidence>
<dbReference type="Proteomes" id="UP000346198">
    <property type="component" value="Unassembled WGS sequence"/>
</dbReference>
<proteinExistence type="predicted"/>
<protein>
    <recommendedName>
        <fullName evidence="1">Transposase IS4-like domain-containing protein</fullName>
    </recommendedName>
</protein>
<accession>A0A6C2ULE1</accession>
<dbReference type="InterPro" id="IPR047952">
    <property type="entry name" value="Transpos_IS4"/>
</dbReference>
<dbReference type="GO" id="GO:0003677">
    <property type="term" value="F:DNA binding"/>
    <property type="evidence" value="ECO:0007669"/>
    <property type="project" value="InterPro"/>
</dbReference>
<dbReference type="PANTHER" id="PTHR37529:SF1">
    <property type="entry name" value="TRANSPOSASE INSG FOR INSERTION SEQUENCE ELEMENT IS4-RELATED"/>
    <property type="match status" value="1"/>
</dbReference>
<organism evidence="2 3">
    <name type="scientific">Pontiella sulfatireligans</name>
    <dbReference type="NCBI Taxonomy" id="2750658"/>
    <lineage>
        <taxon>Bacteria</taxon>
        <taxon>Pseudomonadati</taxon>
        <taxon>Kiritimatiellota</taxon>
        <taxon>Kiritimatiellia</taxon>
        <taxon>Kiritimatiellales</taxon>
        <taxon>Pontiellaceae</taxon>
        <taxon>Pontiella</taxon>
    </lineage>
</organism>
<sequence>MKYTAPFLPGLHLQSLRKKPRSTAQIMADEMMHKKDKSLLGLKACFGRFIPESFLKNNVKGHHSRHRIFSKETTFWAFFSQIIDADGGCAEVVKKLKTYLAFNSDQSLSVSTGSYCKARKKLEETDMVEILQHTSESFHVNLDDQPLAGRRVIVVDGTGLSMPDTSENQDEWPQISSQKTGCGFPTMRLLGCFDLATGAILSYAVGNKKKHELPLLRQQEGTFKEGDIFLGDKGFCSFYDVDRLREKGVDSVIPLARRIPKTEQTCIKKLANNDLLIRWERPAWYKKALLPKDEWNQLPKELLLRQIKVDIEQPGFRVKSFYIITTLLDPLIYSAKSIADLYYRRWSVELFFRDLKTTTKMDILRCKSPAMIRKELLMYFIAYNAIRHLIYETAHAHEKDPMRLSYKGALQALRQAEVYFNRAALCPSEILRIRENLLDSIRTNIIPFRPGRSEPRCLKRRLKPYQLLTLHRHEMIEIKHRSKYNAKAA</sequence>
<dbReference type="NCBIfam" id="NF033592">
    <property type="entry name" value="transpos_IS4_1"/>
    <property type="match status" value="1"/>
</dbReference>